<evidence type="ECO:0008006" key="10">
    <source>
        <dbReference type="Google" id="ProtNLM"/>
    </source>
</evidence>
<feature type="region of interest" description="Disordered" evidence="5">
    <location>
        <begin position="295"/>
        <end position="321"/>
    </location>
</feature>
<evidence type="ECO:0000313" key="9">
    <source>
        <dbReference type="Proteomes" id="UP000747399"/>
    </source>
</evidence>
<accession>A0A8J4ATW0</accession>
<evidence type="ECO:0000256" key="1">
    <source>
        <dbReference type="ARBA" id="ARBA00009902"/>
    </source>
</evidence>
<dbReference type="InterPro" id="IPR013148">
    <property type="entry name" value="Glyco_hydro_32_N"/>
</dbReference>
<feature type="domain" description="Glycosyl hydrolase family 32 C-terminal" evidence="7">
    <location>
        <begin position="252"/>
        <end position="298"/>
    </location>
</feature>
<gene>
    <name evidence="8" type="ORF">Vafri_4389</name>
</gene>
<keyword evidence="9" id="KW-1185">Reference proteome</keyword>
<dbReference type="GO" id="GO:0016798">
    <property type="term" value="F:hydrolase activity, acting on glycosyl bonds"/>
    <property type="evidence" value="ECO:0007669"/>
    <property type="project" value="UniProtKB-KW"/>
</dbReference>
<feature type="non-terminal residue" evidence="8">
    <location>
        <position position="358"/>
    </location>
</feature>
<evidence type="ECO:0000256" key="5">
    <source>
        <dbReference type="SAM" id="MobiDB-lite"/>
    </source>
</evidence>
<dbReference type="PANTHER" id="PTHR31953">
    <property type="entry name" value="BETA-FRUCTOFURANOSIDASE, INSOLUBLE ISOENZYME CWINV1-RELATED"/>
    <property type="match status" value="1"/>
</dbReference>
<organism evidence="8 9">
    <name type="scientific">Volvox africanus</name>
    <dbReference type="NCBI Taxonomy" id="51714"/>
    <lineage>
        <taxon>Eukaryota</taxon>
        <taxon>Viridiplantae</taxon>
        <taxon>Chlorophyta</taxon>
        <taxon>core chlorophytes</taxon>
        <taxon>Chlorophyceae</taxon>
        <taxon>CS clade</taxon>
        <taxon>Chlamydomonadales</taxon>
        <taxon>Volvocaceae</taxon>
        <taxon>Volvox</taxon>
    </lineage>
</organism>
<name>A0A8J4ATW0_9CHLO</name>
<dbReference type="Proteomes" id="UP000747399">
    <property type="component" value="Unassembled WGS sequence"/>
</dbReference>
<dbReference type="AlphaFoldDB" id="A0A8J4ATW0"/>
<feature type="domain" description="Glycosyl hydrolase family 32 N-terminal" evidence="6">
    <location>
        <begin position="10"/>
        <end position="61"/>
    </location>
</feature>
<dbReference type="EMBL" id="BNCO01000004">
    <property type="protein sequence ID" value="GIL47605.1"/>
    <property type="molecule type" value="Genomic_DNA"/>
</dbReference>
<protein>
    <recommendedName>
        <fullName evidence="10">Glycosyl hydrolase family 32 C-terminal domain-containing protein</fullName>
    </recommendedName>
</protein>
<evidence type="ECO:0000259" key="6">
    <source>
        <dbReference type="Pfam" id="PF00251"/>
    </source>
</evidence>
<reference evidence="8" key="1">
    <citation type="journal article" date="2021" name="Proc. Natl. Acad. Sci. U.S.A.">
        <title>Three genomes in the algal genus Volvox reveal the fate of a haploid sex-determining region after a transition to homothallism.</title>
        <authorList>
            <person name="Yamamoto K."/>
            <person name="Hamaji T."/>
            <person name="Kawai-Toyooka H."/>
            <person name="Matsuzaki R."/>
            <person name="Takahashi F."/>
            <person name="Nishimura Y."/>
            <person name="Kawachi M."/>
            <person name="Noguchi H."/>
            <person name="Minakuchi Y."/>
            <person name="Umen J.G."/>
            <person name="Toyoda A."/>
            <person name="Nozaki H."/>
        </authorList>
    </citation>
    <scope>NUCLEOTIDE SEQUENCE</scope>
    <source>
        <strain evidence="8">NIES-3780</strain>
    </source>
</reference>
<dbReference type="InterPro" id="IPR013189">
    <property type="entry name" value="Glyco_hydro_32_C"/>
</dbReference>
<sequence>LDEALGPFPVDLGDIFYAPNALRDPQGRSVLWGWLQEKPRKVGTYDYAGCLSMPRVLYLEVDEQPVSNSGGGGNAGLGRPAVHLVQRPPPEIVNLRLPGSEWVAAGLLLEPGSTLPVPLVSGHHLELELSMMPIPQPLEPLREEGDMAARVRDNVGEWSGYSPGLSQGGAPGIGFSPRRAPRPDTADRRHGGSGGSRCSGVLLHNWQSGAEGSAALLYHWDSGVLEVVFEAMDPATLTFSLAAPGARRVGGPLQRPPARGTPLALRVFLDYSCLEVFTGNGEVLTARVYRGCGPRSNSSSVGYHQRQNVPSPGSSTPPPLYSAGGTAAAGVELVSFGCSTEFLSVGAYEVGSIWEEDV</sequence>
<evidence type="ECO:0000256" key="4">
    <source>
        <dbReference type="RuleBase" id="RU362110"/>
    </source>
</evidence>
<dbReference type="InterPro" id="IPR023296">
    <property type="entry name" value="Glyco_hydro_beta-prop_sf"/>
</dbReference>
<dbReference type="SUPFAM" id="SSF75005">
    <property type="entry name" value="Arabinanase/levansucrase/invertase"/>
    <property type="match status" value="1"/>
</dbReference>
<evidence type="ECO:0000313" key="8">
    <source>
        <dbReference type="EMBL" id="GIL47605.1"/>
    </source>
</evidence>
<dbReference type="InterPro" id="IPR013320">
    <property type="entry name" value="ConA-like_dom_sf"/>
</dbReference>
<evidence type="ECO:0000256" key="3">
    <source>
        <dbReference type="ARBA" id="ARBA00023295"/>
    </source>
</evidence>
<keyword evidence="2 4" id="KW-0378">Hydrolase</keyword>
<feature type="compositionally biased region" description="Polar residues" evidence="5">
    <location>
        <begin position="295"/>
        <end position="314"/>
    </location>
</feature>
<comment type="similarity">
    <text evidence="1 4">Belongs to the glycosyl hydrolase 32 family.</text>
</comment>
<evidence type="ECO:0000256" key="2">
    <source>
        <dbReference type="ARBA" id="ARBA00022801"/>
    </source>
</evidence>
<dbReference type="Pfam" id="PF00251">
    <property type="entry name" value="Glyco_hydro_32N"/>
    <property type="match status" value="1"/>
</dbReference>
<feature type="compositionally biased region" description="Basic and acidic residues" evidence="5">
    <location>
        <begin position="181"/>
        <end position="190"/>
    </location>
</feature>
<dbReference type="SUPFAM" id="SSF49899">
    <property type="entry name" value="Concanavalin A-like lectins/glucanases"/>
    <property type="match status" value="2"/>
</dbReference>
<keyword evidence="3 4" id="KW-0326">Glycosidase</keyword>
<dbReference type="Gene3D" id="2.60.120.560">
    <property type="entry name" value="Exo-inulinase, domain 1"/>
    <property type="match status" value="1"/>
</dbReference>
<dbReference type="Pfam" id="PF08244">
    <property type="entry name" value="Glyco_hydro_32C"/>
    <property type="match status" value="1"/>
</dbReference>
<proteinExistence type="inferred from homology"/>
<evidence type="ECO:0000259" key="7">
    <source>
        <dbReference type="Pfam" id="PF08244"/>
    </source>
</evidence>
<feature type="region of interest" description="Disordered" evidence="5">
    <location>
        <begin position="159"/>
        <end position="195"/>
    </location>
</feature>
<dbReference type="InterPro" id="IPR050551">
    <property type="entry name" value="Fructan_Metab_Enzymes"/>
</dbReference>
<comment type="caution">
    <text evidence="8">The sequence shown here is derived from an EMBL/GenBank/DDBJ whole genome shotgun (WGS) entry which is preliminary data.</text>
</comment>
<dbReference type="Gene3D" id="2.115.10.20">
    <property type="entry name" value="Glycosyl hydrolase domain, family 43"/>
    <property type="match status" value="1"/>
</dbReference>